<feature type="region of interest" description="Disordered" evidence="1">
    <location>
        <begin position="114"/>
        <end position="163"/>
    </location>
</feature>
<evidence type="ECO:0000313" key="3">
    <source>
        <dbReference type="Proteomes" id="UP000011205"/>
    </source>
</evidence>
<evidence type="ECO:0000256" key="1">
    <source>
        <dbReference type="SAM" id="MobiDB-lite"/>
    </source>
</evidence>
<protein>
    <submittedName>
        <fullName evidence="2">Putative Thiamine pyrophosphate protein</fullName>
    </submittedName>
</protein>
<dbReference type="AlphaFoldDB" id="L8P4D6"/>
<name>L8P4D6_STRVR</name>
<sequence>MQEEAQPSPPKKHGSVFSSVGWTRPRLRVRSAAPEPTVDGCRQRGGDQRSPGSAGQSVDTPRCTGLRRQGAELEQVAVIIGGMAVLLALLRTPLADRWLTDVLQRLLRRFTHLDARDQGPPPSDAQDREQPAVGSRHSRACDPLGMSPSASGTRYPARRHPACHVSIEG</sequence>
<dbReference type="Proteomes" id="UP000011205">
    <property type="component" value="Unassembled WGS sequence"/>
</dbReference>
<feature type="compositionally biased region" description="Polar residues" evidence="1">
    <location>
        <begin position="50"/>
        <end position="59"/>
    </location>
</feature>
<accession>L8P4D6</accession>
<evidence type="ECO:0000313" key="2">
    <source>
        <dbReference type="EMBL" id="ELS51340.1"/>
    </source>
</evidence>
<reference evidence="2 3" key="1">
    <citation type="journal article" date="2013" name="Genome Announc.">
        <title>Draft Genome Sequence of Streptomyces viridochromogenes Strain Tu57, Producer of Avilamycin.</title>
        <authorList>
            <person name="Gruning B.A."/>
            <person name="Erxleben A."/>
            <person name="Hahnlein A."/>
            <person name="Gunther S."/>
        </authorList>
    </citation>
    <scope>NUCLEOTIDE SEQUENCE [LARGE SCALE GENOMIC DNA]</scope>
    <source>
        <strain evidence="2 3">Tue57</strain>
    </source>
</reference>
<gene>
    <name evidence="2" type="ORF">STVIR_7691</name>
</gene>
<dbReference type="EMBL" id="AMLP01000235">
    <property type="protein sequence ID" value="ELS51340.1"/>
    <property type="molecule type" value="Genomic_DNA"/>
</dbReference>
<dbReference type="PATRIC" id="fig|1160705.3.peg.7602"/>
<feature type="region of interest" description="Disordered" evidence="1">
    <location>
        <begin position="1"/>
        <end position="63"/>
    </location>
</feature>
<comment type="caution">
    <text evidence="2">The sequence shown here is derived from an EMBL/GenBank/DDBJ whole genome shotgun (WGS) entry which is preliminary data.</text>
</comment>
<organism evidence="2 3">
    <name type="scientific">Streptomyces viridochromogenes Tue57</name>
    <dbReference type="NCBI Taxonomy" id="1160705"/>
    <lineage>
        <taxon>Bacteria</taxon>
        <taxon>Bacillati</taxon>
        <taxon>Actinomycetota</taxon>
        <taxon>Actinomycetes</taxon>
        <taxon>Kitasatosporales</taxon>
        <taxon>Streptomycetaceae</taxon>
        <taxon>Streptomyces</taxon>
    </lineage>
</organism>
<proteinExistence type="predicted"/>